<dbReference type="EMBL" id="KZ613508">
    <property type="protein sequence ID" value="PMD16105.1"/>
    <property type="molecule type" value="Genomic_DNA"/>
</dbReference>
<proteinExistence type="predicted"/>
<gene>
    <name evidence="1" type="ORF">NA56DRAFT_709199</name>
</gene>
<name>A0A2J6PQ03_9HELO</name>
<dbReference type="Proteomes" id="UP000235672">
    <property type="component" value="Unassembled WGS sequence"/>
</dbReference>
<organism evidence="1 2">
    <name type="scientific">Hyaloscypha hepaticicola</name>
    <dbReference type="NCBI Taxonomy" id="2082293"/>
    <lineage>
        <taxon>Eukaryota</taxon>
        <taxon>Fungi</taxon>
        <taxon>Dikarya</taxon>
        <taxon>Ascomycota</taxon>
        <taxon>Pezizomycotina</taxon>
        <taxon>Leotiomycetes</taxon>
        <taxon>Helotiales</taxon>
        <taxon>Hyaloscyphaceae</taxon>
        <taxon>Hyaloscypha</taxon>
    </lineage>
</organism>
<evidence type="ECO:0000313" key="1">
    <source>
        <dbReference type="EMBL" id="PMD16105.1"/>
    </source>
</evidence>
<accession>A0A2J6PQ03</accession>
<sequence>MAKKLRAQQHGKHFLYNLILIAMTGHLENMTLNIIELVETSTNAASWSRHVVENFMIGYEAVMRGVNEETFKRLLYCSKNSRLPPKFSYSRHSAPCKSAQHVAEVQYISIWLSSNLKDLPLGTQTPKVMTSTQLQRKNVMVTAHASVAVQPRRRFLLYQY</sequence>
<reference evidence="1 2" key="1">
    <citation type="submission" date="2016-05" db="EMBL/GenBank/DDBJ databases">
        <title>A degradative enzymes factory behind the ericoid mycorrhizal symbiosis.</title>
        <authorList>
            <consortium name="DOE Joint Genome Institute"/>
            <person name="Martino E."/>
            <person name="Morin E."/>
            <person name="Grelet G."/>
            <person name="Kuo A."/>
            <person name="Kohler A."/>
            <person name="Daghino S."/>
            <person name="Barry K."/>
            <person name="Choi C."/>
            <person name="Cichocki N."/>
            <person name="Clum A."/>
            <person name="Copeland A."/>
            <person name="Hainaut M."/>
            <person name="Haridas S."/>
            <person name="Labutti K."/>
            <person name="Lindquist E."/>
            <person name="Lipzen A."/>
            <person name="Khouja H.-R."/>
            <person name="Murat C."/>
            <person name="Ohm R."/>
            <person name="Olson A."/>
            <person name="Spatafora J."/>
            <person name="Veneault-Fourrey C."/>
            <person name="Henrissat B."/>
            <person name="Grigoriev I."/>
            <person name="Martin F."/>
            <person name="Perotto S."/>
        </authorList>
    </citation>
    <scope>NUCLEOTIDE SEQUENCE [LARGE SCALE GENOMIC DNA]</scope>
    <source>
        <strain evidence="1 2">UAMH 7357</strain>
    </source>
</reference>
<dbReference type="AlphaFoldDB" id="A0A2J6PQ03"/>
<keyword evidence="2" id="KW-1185">Reference proteome</keyword>
<protein>
    <submittedName>
        <fullName evidence="1">Uncharacterized protein</fullName>
    </submittedName>
</protein>
<evidence type="ECO:0000313" key="2">
    <source>
        <dbReference type="Proteomes" id="UP000235672"/>
    </source>
</evidence>